<keyword evidence="1" id="KW-0472">Membrane</keyword>
<comment type="caution">
    <text evidence="2">The sequence shown here is derived from an EMBL/GenBank/DDBJ whole genome shotgun (WGS) entry which is preliminary data.</text>
</comment>
<feature type="transmembrane region" description="Helical" evidence="1">
    <location>
        <begin position="244"/>
        <end position="261"/>
    </location>
</feature>
<evidence type="ECO:0000313" key="2">
    <source>
        <dbReference type="EMBL" id="MDT0268300.1"/>
    </source>
</evidence>
<keyword evidence="1" id="KW-0812">Transmembrane</keyword>
<gene>
    <name evidence="2" type="ORF">RM844_18620</name>
</gene>
<keyword evidence="3" id="KW-1185">Reference proteome</keyword>
<feature type="transmembrane region" description="Helical" evidence="1">
    <location>
        <begin position="301"/>
        <end position="323"/>
    </location>
</feature>
<proteinExistence type="predicted"/>
<dbReference type="Proteomes" id="UP001183410">
    <property type="component" value="Unassembled WGS sequence"/>
</dbReference>
<name>A0ABU2JTI3_9ACTN</name>
<sequence>MSTPARLSPTPRPDGPSGARPLLLVIIGVPLLIGFVLWAFAWPSARSEPHQLPVGLVGSSAEATALAGERLAGQGDAFEVREYQDEAAARRAIEEREVYGAFVLTDTGQPEVLTASAGGAAVSQLLVGAAQAQAPDGVQVTVTDVVPAPAGDPRGAAFGASLLPLVMAGIATGALLTVSGLRGGRALAALLGAAVLAGSVATLIARDWLGALAGDWWQVAGVLGLLVAAGGATVAGLAALLGRAGIGVGALLLMLLGNPWSGAASAPELLPVPVGDLGQLLPAGAGASLLRSVAFFDGHAAGFPLLVLFGWLALGAAAVLVGGRRAGAASAARPAGAAVPAAAPAPAG</sequence>
<dbReference type="EMBL" id="JAVREO010000010">
    <property type="protein sequence ID" value="MDT0268300.1"/>
    <property type="molecule type" value="Genomic_DNA"/>
</dbReference>
<accession>A0ABU2JTI3</accession>
<feature type="transmembrane region" description="Helical" evidence="1">
    <location>
        <begin position="156"/>
        <end position="179"/>
    </location>
</feature>
<feature type="transmembrane region" description="Helical" evidence="1">
    <location>
        <begin position="21"/>
        <end position="41"/>
    </location>
</feature>
<protein>
    <submittedName>
        <fullName evidence="2">ABC transporter permease</fullName>
    </submittedName>
</protein>
<organism evidence="2 3">
    <name type="scientific">Streptomyces chisholmiae</name>
    <dbReference type="NCBI Taxonomy" id="3075540"/>
    <lineage>
        <taxon>Bacteria</taxon>
        <taxon>Bacillati</taxon>
        <taxon>Actinomycetota</taxon>
        <taxon>Actinomycetes</taxon>
        <taxon>Kitasatosporales</taxon>
        <taxon>Streptomycetaceae</taxon>
        <taxon>Streptomyces</taxon>
    </lineage>
</organism>
<dbReference type="RefSeq" id="WP_311668384.1">
    <property type="nucleotide sequence ID" value="NZ_JAVREO010000010.1"/>
</dbReference>
<reference evidence="3" key="1">
    <citation type="submission" date="2023-07" db="EMBL/GenBank/DDBJ databases">
        <title>30 novel species of actinomycetes from the DSMZ collection.</title>
        <authorList>
            <person name="Nouioui I."/>
        </authorList>
    </citation>
    <scope>NUCLEOTIDE SEQUENCE [LARGE SCALE GENOMIC DNA]</scope>
    <source>
        <strain evidence="3">DSM 44915</strain>
    </source>
</reference>
<evidence type="ECO:0000313" key="3">
    <source>
        <dbReference type="Proteomes" id="UP001183410"/>
    </source>
</evidence>
<feature type="transmembrane region" description="Helical" evidence="1">
    <location>
        <begin position="186"/>
        <end position="204"/>
    </location>
</feature>
<evidence type="ECO:0000256" key="1">
    <source>
        <dbReference type="SAM" id="Phobius"/>
    </source>
</evidence>
<feature type="transmembrane region" description="Helical" evidence="1">
    <location>
        <begin position="216"/>
        <end position="237"/>
    </location>
</feature>
<keyword evidence="1" id="KW-1133">Transmembrane helix</keyword>